<feature type="region of interest" description="Disordered" evidence="3">
    <location>
        <begin position="283"/>
        <end position="312"/>
    </location>
</feature>
<dbReference type="CDD" id="cd02947">
    <property type="entry name" value="TRX_family"/>
    <property type="match status" value="1"/>
</dbReference>
<dbReference type="PROSITE" id="PS50076">
    <property type="entry name" value="DNAJ_2"/>
    <property type="match status" value="1"/>
</dbReference>
<keyword evidence="8" id="KW-1185">Reference proteome</keyword>
<reference evidence="7 8" key="1">
    <citation type="journal article" date="2015" name="Environ. Microbiol.">
        <title>Metagenome sequence of Elaphomyces granulatus from sporocarp tissue reveals Ascomycota ectomycorrhizal fingerprints of genome expansion and a Proteobacteria-rich microbiome.</title>
        <authorList>
            <person name="Quandt C.A."/>
            <person name="Kohler A."/>
            <person name="Hesse C.N."/>
            <person name="Sharpton T.J."/>
            <person name="Martin F."/>
            <person name="Spatafora J.W."/>
        </authorList>
    </citation>
    <scope>NUCLEOTIDE SEQUENCE [LARGE SCALE GENOMIC DNA]</scope>
    <source>
        <strain evidence="7 8">OSC145934</strain>
    </source>
</reference>
<comment type="similarity">
    <text evidence="1">Belongs to the thioredoxin family.</text>
</comment>
<evidence type="ECO:0000313" key="7">
    <source>
        <dbReference type="EMBL" id="OXV08697.1"/>
    </source>
</evidence>
<dbReference type="SMART" id="SM00271">
    <property type="entry name" value="DnaJ"/>
    <property type="match status" value="1"/>
</dbReference>
<feature type="compositionally biased region" description="Basic and acidic residues" evidence="3">
    <location>
        <begin position="51"/>
        <end position="61"/>
    </location>
</feature>
<dbReference type="Gene3D" id="3.40.30.10">
    <property type="entry name" value="Glutaredoxin"/>
    <property type="match status" value="1"/>
</dbReference>
<sequence>MTRSDSDFYEILNLKFTAAPPPLSKQQIKLAYHRALLTHHPDKTSASTDEQTDRSPLDTRNKGRSRLFTVDEITTAYKTLSDPLLRAEYDRSLHINSISRENGVVFRTGLEIVDLEDLKCQEETQENGKGQGDPEISSTFWYLYADWCGPCKAIGPLYEQLANQLSRPSRITFCKVNVDEQKEVAEAYGVSSMPTFMIFKNGRVVSTIQGADRRKLSEAVQKLASEASAIEGAATGEGFGESSGGPSWVGAAVPKGYSDITDQVHVKGLDLLNCDSERGPAKVLFSPSKPSALATNGGNKGKDKAEETPDWVQSDTDEQLMLYIPFTSTLKVHSLHITSISPRSDSDDDDDEIPMRPRTMRLYINRPHVLGFDEAEDIDPVQTVTIEPRDWDDKTGTAKIELRFVKFQKVTSLVIFFVDGDGDSEKILVDRLRIFGESGGKLEMGKLEKIGDEPGE</sequence>
<dbReference type="SUPFAM" id="SSF46565">
    <property type="entry name" value="Chaperone J-domain"/>
    <property type="match status" value="1"/>
</dbReference>
<feature type="domain" description="Thioredoxin" evidence="5">
    <location>
        <begin position="106"/>
        <end position="225"/>
    </location>
</feature>
<evidence type="ECO:0000256" key="1">
    <source>
        <dbReference type="ARBA" id="ARBA00008987"/>
    </source>
</evidence>
<dbReference type="InterPro" id="IPR036869">
    <property type="entry name" value="J_dom_sf"/>
</dbReference>
<dbReference type="SUPFAM" id="SSF49785">
    <property type="entry name" value="Galactose-binding domain-like"/>
    <property type="match status" value="1"/>
</dbReference>
<protein>
    <recommendedName>
        <fullName evidence="9">DnaJ homolog subfamily C member 10</fullName>
    </recommendedName>
</protein>
<gene>
    <name evidence="7" type="ORF">Egran_03540</name>
</gene>
<evidence type="ECO:0008006" key="9">
    <source>
        <dbReference type="Google" id="ProtNLM"/>
    </source>
</evidence>
<evidence type="ECO:0000313" key="8">
    <source>
        <dbReference type="Proteomes" id="UP000243515"/>
    </source>
</evidence>
<dbReference type="OrthoDB" id="2121326at2759"/>
<dbReference type="InterPro" id="IPR010400">
    <property type="entry name" value="PITH_dom"/>
</dbReference>
<dbReference type="Gene3D" id="2.60.120.470">
    <property type="entry name" value="PITH domain"/>
    <property type="match status" value="1"/>
</dbReference>
<dbReference type="InterPro" id="IPR037047">
    <property type="entry name" value="PITH_dom_sf"/>
</dbReference>
<feature type="domain" description="J" evidence="4">
    <location>
        <begin position="7"/>
        <end position="93"/>
    </location>
</feature>
<dbReference type="CDD" id="cd06257">
    <property type="entry name" value="DnaJ"/>
    <property type="match status" value="1"/>
</dbReference>
<dbReference type="EMBL" id="NPHW01003946">
    <property type="protein sequence ID" value="OXV08697.1"/>
    <property type="molecule type" value="Genomic_DNA"/>
</dbReference>
<evidence type="ECO:0000259" key="4">
    <source>
        <dbReference type="PROSITE" id="PS50076"/>
    </source>
</evidence>
<comment type="caution">
    <text evidence="7">The sequence shown here is derived from an EMBL/GenBank/DDBJ whole genome shotgun (WGS) entry which is preliminary data.</text>
</comment>
<dbReference type="InterPro" id="IPR008979">
    <property type="entry name" value="Galactose-bd-like_sf"/>
</dbReference>
<dbReference type="Proteomes" id="UP000243515">
    <property type="component" value="Unassembled WGS sequence"/>
</dbReference>
<feature type="domain" description="PITH" evidence="6">
    <location>
        <begin position="249"/>
        <end position="454"/>
    </location>
</feature>
<dbReference type="InterPro" id="IPR013766">
    <property type="entry name" value="Thioredoxin_domain"/>
</dbReference>
<dbReference type="Gene3D" id="1.10.287.110">
    <property type="entry name" value="DnaJ domain"/>
    <property type="match status" value="1"/>
</dbReference>
<dbReference type="InterPro" id="IPR001623">
    <property type="entry name" value="DnaJ_domain"/>
</dbReference>
<dbReference type="AlphaFoldDB" id="A0A232LY06"/>
<evidence type="ECO:0000259" key="6">
    <source>
        <dbReference type="PROSITE" id="PS51532"/>
    </source>
</evidence>
<dbReference type="PANTHER" id="PTHR46115">
    <property type="entry name" value="THIOREDOXIN-LIKE PROTEIN 1"/>
    <property type="match status" value="1"/>
</dbReference>
<dbReference type="Pfam" id="PF00085">
    <property type="entry name" value="Thioredoxin"/>
    <property type="match status" value="1"/>
</dbReference>
<dbReference type="Pfam" id="PF06201">
    <property type="entry name" value="PITH"/>
    <property type="match status" value="1"/>
</dbReference>
<dbReference type="Pfam" id="PF00226">
    <property type="entry name" value="DnaJ"/>
    <property type="match status" value="1"/>
</dbReference>
<evidence type="ECO:0000256" key="2">
    <source>
        <dbReference type="ARBA" id="ARBA00023157"/>
    </source>
</evidence>
<dbReference type="InterPro" id="IPR036249">
    <property type="entry name" value="Thioredoxin-like_sf"/>
</dbReference>
<evidence type="ECO:0000256" key="3">
    <source>
        <dbReference type="SAM" id="MobiDB-lite"/>
    </source>
</evidence>
<keyword evidence="2" id="KW-1015">Disulfide bond</keyword>
<organism evidence="7 8">
    <name type="scientific">Elaphomyces granulatus</name>
    <dbReference type="NCBI Taxonomy" id="519963"/>
    <lineage>
        <taxon>Eukaryota</taxon>
        <taxon>Fungi</taxon>
        <taxon>Dikarya</taxon>
        <taxon>Ascomycota</taxon>
        <taxon>Pezizomycotina</taxon>
        <taxon>Eurotiomycetes</taxon>
        <taxon>Eurotiomycetidae</taxon>
        <taxon>Eurotiales</taxon>
        <taxon>Elaphomycetaceae</taxon>
        <taxon>Elaphomyces</taxon>
    </lineage>
</organism>
<evidence type="ECO:0000259" key="5">
    <source>
        <dbReference type="PROSITE" id="PS51352"/>
    </source>
</evidence>
<proteinExistence type="inferred from homology"/>
<name>A0A232LY06_9EURO</name>
<dbReference type="SUPFAM" id="SSF52833">
    <property type="entry name" value="Thioredoxin-like"/>
    <property type="match status" value="1"/>
</dbReference>
<feature type="region of interest" description="Disordered" evidence="3">
    <location>
        <begin position="39"/>
        <end position="61"/>
    </location>
</feature>
<dbReference type="PROSITE" id="PS51532">
    <property type="entry name" value="PITH"/>
    <property type="match status" value="1"/>
</dbReference>
<dbReference type="GO" id="GO:0005737">
    <property type="term" value="C:cytoplasm"/>
    <property type="evidence" value="ECO:0007669"/>
    <property type="project" value="UniProtKB-ARBA"/>
</dbReference>
<accession>A0A232LY06</accession>
<dbReference type="PROSITE" id="PS51352">
    <property type="entry name" value="THIOREDOXIN_2"/>
    <property type="match status" value="1"/>
</dbReference>